<protein>
    <submittedName>
        <fullName evidence="1">Uncharacterized protein</fullName>
    </submittedName>
</protein>
<accession>A0ACC0UHV0</accession>
<keyword evidence="2" id="KW-1185">Reference proteome</keyword>
<name>A0ACC0UHV0_9AGAM</name>
<comment type="caution">
    <text evidence="1">The sequence shown here is derived from an EMBL/GenBank/DDBJ whole genome shotgun (WGS) entry which is preliminary data.</text>
</comment>
<evidence type="ECO:0000313" key="2">
    <source>
        <dbReference type="Proteomes" id="UP001207468"/>
    </source>
</evidence>
<dbReference type="EMBL" id="JAGFNK010000033">
    <property type="protein sequence ID" value="KAI9510826.1"/>
    <property type="molecule type" value="Genomic_DNA"/>
</dbReference>
<sequence length="169" mass="19350">MSHHDIMIRHMYSPPYPDPRWWGCHSIKLVPAVTILSSCAPTHHHSRLTGTGYLQSRLFLPCFASLVASFHRSHVPQRTPTSSSSVSPLKLTLRCRKERFPPLEEMDLPTRQKIYNQKLRYLNDNRHLLSSHDYGKEMDYLNSIMALKRAALNDPKTNADATTTRGVKG</sequence>
<gene>
    <name evidence="1" type="ORF">F5148DRAFT_1176084</name>
</gene>
<reference evidence="1" key="1">
    <citation type="submission" date="2021-03" db="EMBL/GenBank/DDBJ databases">
        <title>Evolutionary priming and transition to the ectomycorrhizal habit in an iconic lineage of mushroom-forming fungi: is preadaptation a requirement?</title>
        <authorList>
            <consortium name="DOE Joint Genome Institute"/>
            <person name="Looney B.P."/>
            <person name="Miyauchi S."/>
            <person name="Morin E."/>
            <person name="Drula E."/>
            <person name="Courty P.E."/>
            <person name="Chicoki N."/>
            <person name="Fauchery L."/>
            <person name="Kohler A."/>
            <person name="Kuo A."/>
            <person name="LaButti K."/>
            <person name="Pangilinan J."/>
            <person name="Lipzen A."/>
            <person name="Riley R."/>
            <person name="Andreopoulos W."/>
            <person name="He G."/>
            <person name="Johnson J."/>
            <person name="Barry K.W."/>
            <person name="Grigoriev I.V."/>
            <person name="Nagy L."/>
            <person name="Hibbett D."/>
            <person name="Henrissat B."/>
            <person name="Matheny P.B."/>
            <person name="Labbe J."/>
            <person name="Martin A.F."/>
        </authorList>
    </citation>
    <scope>NUCLEOTIDE SEQUENCE</scope>
    <source>
        <strain evidence="1">BPL698</strain>
    </source>
</reference>
<proteinExistence type="predicted"/>
<dbReference type="Proteomes" id="UP001207468">
    <property type="component" value="Unassembled WGS sequence"/>
</dbReference>
<organism evidence="1 2">
    <name type="scientific">Russula earlei</name>
    <dbReference type="NCBI Taxonomy" id="71964"/>
    <lineage>
        <taxon>Eukaryota</taxon>
        <taxon>Fungi</taxon>
        <taxon>Dikarya</taxon>
        <taxon>Basidiomycota</taxon>
        <taxon>Agaricomycotina</taxon>
        <taxon>Agaricomycetes</taxon>
        <taxon>Russulales</taxon>
        <taxon>Russulaceae</taxon>
        <taxon>Russula</taxon>
    </lineage>
</organism>
<evidence type="ECO:0000313" key="1">
    <source>
        <dbReference type="EMBL" id="KAI9510826.1"/>
    </source>
</evidence>